<keyword evidence="1 8" id="KW-0963">Cytoplasm</keyword>
<evidence type="ECO:0000256" key="4">
    <source>
        <dbReference type="ARBA" id="ARBA00022679"/>
    </source>
</evidence>
<feature type="binding site" evidence="8">
    <location>
        <position position="141"/>
    </location>
    <ligand>
        <name>substrate</name>
    </ligand>
</feature>
<evidence type="ECO:0000256" key="8">
    <source>
        <dbReference type="HAMAP-Rule" id="MF_00456"/>
    </source>
</evidence>
<comment type="subcellular location">
    <subcellularLocation>
        <location evidence="8">Cytoplasm</location>
    </subcellularLocation>
</comment>
<keyword evidence="2 8" id="KW-0028">Amino-acid biosynthesis</keyword>
<comment type="function">
    <text evidence="8">Catalyzes the transfer of a phosphate group to glutamate to form L-glutamate 5-phosphate.</text>
</comment>
<feature type="binding site" evidence="8">
    <location>
        <position position="14"/>
    </location>
    <ligand>
        <name>ATP</name>
        <dbReference type="ChEBI" id="CHEBI:30616"/>
    </ligand>
</feature>
<protein>
    <recommendedName>
        <fullName evidence="8">Glutamate 5-kinase</fullName>
        <ecNumber evidence="8">2.7.2.11</ecNumber>
    </recommendedName>
    <alternativeName>
        <fullName evidence="8">Gamma-glutamyl kinase</fullName>
        <shortName evidence="8">GK</shortName>
    </alternativeName>
</protein>
<dbReference type="InterPro" id="IPR041739">
    <property type="entry name" value="G5K_ProB"/>
</dbReference>
<dbReference type="Gene3D" id="3.40.1160.10">
    <property type="entry name" value="Acetylglutamate kinase-like"/>
    <property type="match status" value="1"/>
</dbReference>
<evidence type="ECO:0000313" key="11">
    <source>
        <dbReference type="Proteomes" id="UP001519306"/>
    </source>
</evidence>
<keyword evidence="5 8" id="KW-0547">Nucleotide-binding</keyword>
<dbReference type="SUPFAM" id="SSF53633">
    <property type="entry name" value="Carbamate kinase-like"/>
    <property type="match status" value="1"/>
</dbReference>
<accession>A0ABS4KAG3</accession>
<dbReference type="InterPro" id="IPR001057">
    <property type="entry name" value="Glu/AcGlu_kinase"/>
</dbReference>
<dbReference type="EC" id="2.7.2.11" evidence="8"/>
<dbReference type="NCBIfam" id="TIGR01027">
    <property type="entry name" value="proB"/>
    <property type="match status" value="1"/>
</dbReference>
<dbReference type="HAMAP" id="MF_00456">
    <property type="entry name" value="ProB"/>
    <property type="match status" value="1"/>
</dbReference>
<dbReference type="InterPro" id="IPR005715">
    <property type="entry name" value="Glu_5kinase/COase_Synthase"/>
</dbReference>
<keyword evidence="7 8" id="KW-0067">ATP-binding</keyword>
<organism evidence="10 11">
    <name type="scientific">Peptoniphilus stercorisuis</name>
    <dbReference type="NCBI Taxonomy" id="1436965"/>
    <lineage>
        <taxon>Bacteria</taxon>
        <taxon>Bacillati</taxon>
        <taxon>Bacillota</taxon>
        <taxon>Tissierellia</taxon>
        <taxon>Tissierellales</taxon>
        <taxon>Peptoniphilaceae</taxon>
        <taxon>Peptoniphilus</taxon>
    </lineage>
</organism>
<dbReference type="GO" id="GO:0004349">
    <property type="term" value="F:glutamate 5-kinase activity"/>
    <property type="evidence" value="ECO:0007669"/>
    <property type="project" value="UniProtKB-EC"/>
</dbReference>
<dbReference type="RefSeq" id="WP_210060066.1">
    <property type="nucleotide sequence ID" value="NZ_JAGGLJ010000002.1"/>
</dbReference>
<sequence>MREFTRELKKVVIKVGSSSITHDHGVINLQKIDELAWELSNLKNHGIDVILVSSGAIAAGAKRLNLEERPRDTVGKQAASAVGQVALMNTYNRAFNEYNYQAAQILVTKHIETDMTMRENSKNTLCQLLSMDVIPIVNENDTISTFEIEFGDNDTLSAVVSRIIDADLLILLSDIDGLYNDDPNKNKDAHLIKEVNEINDELRAMAKGSNSAVGTGGMATKINAATLCMEKDIDVVIANSEDMKIIRKIVGGEEVGTIFKKKSN</sequence>
<evidence type="ECO:0000256" key="7">
    <source>
        <dbReference type="ARBA" id="ARBA00022840"/>
    </source>
</evidence>
<evidence type="ECO:0000256" key="5">
    <source>
        <dbReference type="ARBA" id="ARBA00022741"/>
    </source>
</evidence>
<evidence type="ECO:0000256" key="3">
    <source>
        <dbReference type="ARBA" id="ARBA00022650"/>
    </source>
</evidence>
<keyword evidence="11" id="KW-1185">Reference proteome</keyword>
<keyword evidence="6 8" id="KW-0418">Kinase</keyword>
<feature type="binding site" evidence="8">
    <location>
        <begin position="215"/>
        <end position="221"/>
    </location>
    <ligand>
        <name>ATP</name>
        <dbReference type="ChEBI" id="CHEBI:30616"/>
    </ligand>
</feature>
<dbReference type="EMBL" id="JAGGLJ010000002">
    <property type="protein sequence ID" value="MBP2024757.1"/>
    <property type="molecule type" value="Genomic_DNA"/>
</dbReference>
<feature type="domain" description="Aspartate/glutamate/uridylate kinase" evidence="9">
    <location>
        <begin position="9"/>
        <end position="239"/>
    </location>
</feature>
<dbReference type="PANTHER" id="PTHR43654">
    <property type="entry name" value="GLUTAMATE 5-KINASE"/>
    <property type="match status" value="1"/>
</dbReference>
<keyword evidence="3 8" id="KW-0641">Proline biosynthesis</keyword>
<keyword evidence="4 8" id="KW-0808">Transferase</keyword>
<dbReference type="PRINTS" id="PR00474">
    <property type="entry name" value="GLU5KINASE"/>
</dbReference>
<comment type="catalytic activity">
    <reaction evidence="8">
        <text>L-glutamate + ATP = L-glutamyl 5-phosphate + ADP</text>
        <dbReference type="Rhea" id="RHEA:14877"/>
        <dbReference type="ChEBI" id="CHEBI:29985"/>
        <dbReference type="ChEBI" id="CHEBI:30616"/>
        <dbReference type="ChEBI" id="CHEBI:58274"/>
        <dbReference type="ChEBI" id="CHEBI:456216"/>
        <dbReference type="EC" id="2.7.2.11"/>
    </reaction>
</comment>
<evidence type="ECO:0000256" key="1">
    <source>
        <dbReference type="ARBA" id="ARBA00022490"/>
    </source>
</evidence>
<proteinExistence type="inferred from homology"/>
<dbReference type="PROSITE" id="PS00902">
    <property type="entry name" value="GLUTAMATE_5_KINASE"/>
    <property type="match status" value="1"/>
</dbReference>
<evidence type="ECO:0000256" key="2">
    <source>
        <dbReference type="ARBA" id="ARBA00022605"/>
    </source>
</evidence>
<feature type="binding site" evidence="8">
    <location>
        <position position="153"/>
    </location>
    <ligand>
        <name>substrate</name>
    </ligand>
</feature>
<dbReference type="PANTHER" id="PTHR43654:SF1">
    <property type="entry name" value="ISOPENTENYL PHOSPHATE KINASE"/>
    <property type="match status" value="1"/>
</dbReference>
<dbReference type="InterPro" id="IPR011529">
    <property type="entry name" value="Glu_5kinase"/>
</dbReference>
<gene>
    <name evidence="8" type="primary">proB</name>
    <name evidence="10" type="ORF">J2Z71_000273</name>
</gene>
<dbReference type="Pfam" id="PF00696">
    <property type="entry name" value="AA_kinase"/>
    <property type="match status" value="1"/>
</dbReference>
<dbReference type="PIRSF" id="PIRSF000729">
    <property type="entry name" value="GK"/>
    <property type="match status" value="1"/>
</dbReference>
<name>A0ABS4KAG3_9FIRM</name>
<dbReference type="InterPro" id="IPR019797">
    <property type="entry name" value="Glutamate_5-kinase_CS"/>
</dbReference>
<dbReference type="Proteomes" id="UP001519306">
    <property type="component" value="Unassembled WGS sequence"/>
</dbReference>
<comment type="caution">
    <text evidence="10">The sequence shown here is derived from an EMBL/GenBank/DDBJ whole genome shotgun (WGS) entry which is preliminary data.</text>
</comment>
<evidence type="ECO:0000259" key="9">
    <source>
        <dbReference type="Pfam" id="PF00696"/>
    </source>
</evidence>
<dbReference type="InterPro" id="IPR036393">
    <property type="entry name" value="AceGlu_kinase-like_sf"/>
</dbReference>
<reference evidence="10 11" key="1">
    <citation type="submission" date="2021-03" db="EMBL/GenBank/DDBJ databases">
        <title>Genomic Encyclopedia of Type Strains, Phase IV (KMG-IV): sequencing the most valuable type-strain genomes for metagenomic binning, comparative biology and taxonomic classification.</title>
        <authorList>
            <person name="Goeker M."/>
        </authorList>
    </citation>
    <scope>NUCLEOTIDE SEQUENCE [LARGE SCALE GENOMIC DNA]</scope>
    <source>
        <strain evidence="10 11">DSM 27563</strain>
    </source>
</reference>
<comment type="pathway">
    <text evidence="8">Amino-acid biosynthesis; L-proline biosynthesis; L-glutamate 5-semialdehyde from L-glutamate: step 1/2.</text>
</comment>
<dbReference type="InterPro" id="IPR001048">
    <property type="entry name" value="Asp/Glu/Uridylate_kinase"/>
</dbReference>
<evidence type="ECO:0000313" key="10">
    <source>
        <dbReference type="EMBL" id="MBP2024757.1"/>
    </source>
</evidence>
<evidence type="ECO:0000256" key="6">
    <source>
        <dbReference type="ARBA" id="ARBA00022777"/>
    </source>
</evidence>
<feature type="binding site" evidence="8">
    <location>
        <position position="54"/>
    </location>
    <ligand>
        <name>substrate</name>
    </ligand>
</feature>
<comment type="similarity">
    <text evidence="8">Belongs to the glutamate 5-kinase family.</text>
</comment>
<dbReference type="CDD" id="cd04242">
    <property type="entry name" value="AAK_G5K_ProB"/>
    <property type="match status" value="1"/>
</dbReference>
<feature type="binding site" evidence="8">
    <location>
        <begin position="173"/>
        <end position="174"/>
    </location>
    <ligand>
        <name>ATP</name>
        <dbReference type="ChEBI" id="CHEBI:30616"/>
    </ligand>
</feature>